<dbReference type="Gramene" id="fgenesh2_kg.4__1824__AT2G37380.1">
    <property type="protein sequence ID" value="fgenesh2_kg.4__1824__AT2G37380.1"/>
    <property type="gene ID" value="fgenesh2_kg.4__1824__AT2G37380.1"/>
</dbReference>
<dbReference type="KEGG" id="aly:9315760"/>
<dbReference type="PANTHER" id="PTHR33312">
    <property type="entry name" value="MEMBRANE-ASSOCIATED KINASE REGULATOR 4-RELATED"/>
    <property type="match status" value="1"/>
</dbReference>
<gene>
    <name evidence="2" type="ORF">ARALYDRAFT_482764</name>
</gene>
<dbReference type="PANTHER" id="PTHR33312:SF21">
    <property type="entry name" value="MEMBRANE-ASSOCIATED KINASE REGULATOR 3-RELATED"/>
    <property type="match status" value="1"/>
</dbReference>
<evidence type="ECO:0000256" key="1">
    <source>
        <dbReference type="SAM" id="MobiDB-lite"/>
    </source>
</evidence>
<sequence>RDRDWRNQNQEHMFCPTMVMMGYIDLEVNLSSSSSTSSSSFFSFPVTSSPPQSREFEFQMCSSAVASGESTTSPADELFYKGQLLPLHLPPRLKMVQKLLLASSSTAATETPISPRATVSSPRRFSSSEIGQDEQCFFEISTELKRFIESNENHLGNSWSKKIKHSSITQKLKASRAYIKALFSKQTCSDSSEINLRFKIEPCKVSRKKNPFINSEKPQLFHRRSFSGVIQRHSQAKCSTSSSSSSSASSLSSSFSFGSNGSLDLQTLMRSSNASDNSIEGAIEHCKQSFTSRKSNVTESELCSSRTSVSTCGDLEKD</sequence>
<dbReference type="OrthoDB" id="1938320at2759"/>
<dbReference type="Proteomes" id="UP000008694">
    <property type="component" value="Unassembled WGS sequence"/>
</dbReference>
<name>D7LKC8_ARALL</name>
<proteinExistence type="predicted"/>
<accession>D7LKC8</accession>
<evidence type="ECO:0008006" key="4">
    <source>
        <dbReference type="Google" id="ProtNLM"/>
    </source>
</evidence>
<evidence type="ECO:0000313" key="2">
    <source>
        <dbReference type="EMBL" id="EFH57790.1"/>
    </source>
</evidence>
<feature type="non-terminal residue" evidence="2">
    <location>
        <position position="1"/>
    </location>
</feature>
<dbReference type="GO" id="GO:0019210">
    <property type="term" value="F:kinase inhibitor activity"/>
    <property type="evidence" value="ECO:0007669"/>
    <property type="project" value="InterPro"/>
</dbReference>
<feature type="region of interest" description="Disordered" evidence="1">
    <location>
        <begin position="294"/>
        <end position="318"/>
    </location>
</feature>
<dbReference type="InterPro" id="IPR039620">
    <property type="entry name" value="BKI1/MAKR1/3/4"/>
</dbReference>
<keyword evidence="3" id="KW-1185">Reference proteome</keyword>
<dbReference type="STRING" id="81972.D7LKC8"/>
<feature type="compositionally biased region" description="Polar residues" evidence="1">
    <location>
        <begin position="294"/>
        <end position="311"/>
    </location>
</feature>
<dbReference type="AlphaFoldDB" id="D7LKC8"/>
<organism evidence="3">
    <name type="scientific">Arabidopsis lyrata subsp. lyrata</name>
    <name type="common">Lyre-leaved rock-cress</name>
    <dbReference type="NCBI Taxonomy" id="81972"/>
    <lineage>
        <taxon>Eukaryota</taxon>
        <taxon>Viridiplantae</taxon>
        <taxon>Streptophyta</taxon>
        <taxon>Embryophyta</taxon>
        <taxon>Tracheophyta</taxon>
        <taxon>Spermatophyta</taxon>
        <taxon>Magnoliopsida</taxon>
        <taxon>eudicotyledons</taxon>
        <taxon>Gunneridae</taxon>
        <taxon>Pentapetalae</taxon>
        <taxon>rosids</taxon>
        <taxon>malvids</taxon>
        <taxon>Brassicales</taxon>
        <taxon>Brassicaceae</taxon>
        <taxon>Camelineae</taxon>
        <taxon>Arabidopsis</taxon>
    </lineage>
</organism>
<protein>
    <recommendedName>
        <fullName evidence="4">Membrane-associated kinase regulator 3</fullName>
    </recommendedName>
</protein>
<dbReference type="GO" id="GO:0005886">
    <property type="term" value="C:plasma membrane"/>
    <property type="evidence" value="ECO:0007669"/>
    <property type="project" value="InterPro"/>
</dbReference>
<dbReference type="HOGENOM" id="CLU_048960_0_0_1"/>
<evidence type="ECO:0000313" key="3">
    <source>
        <dbReference type="Proteomes" id="UP000008694"/>
    </source>
</evidence>
<reference evidence="3" key="1">
    <citation type="journal article" date="2011" name="Nat. Genet.">
        <title>The Arabidopsis lyrata genome sequence and the basis of rapid genome size change.</title>
        <authorList>
            <person name="Hu T.T."/>
            <person name="Pattyn P."/>
            <person name="Bakker E.G."/>
            <person name="Cao J."/>
            <person name="Cheng J.-F."/>
            <person name="Clark R.M."/>
            <person name="Fahlgren N."/>
            <person name="Fawcett J.A."/>
            <person name="Grimwood J."/>
            <person name="Gundlach H."/>
            <person name="Haberer G."/>
            <person name="Hollister J.D."/>
            <person name="Ossowski S."/>
            <person name="Ottilar R.P."/>
            <person name="Salamov A.A."/>
            <person name="Schneeberger K."/>
            <person name="Spannagl M."/>
            <person name="Wang X."/>
            <person name="Yang L."/>
            <person name="Nasrallah M.E."/>
            <person name="Bergelson J."/>
            <person name="Carrington J.C."/>
            <person name="Gaut B.S."/>
            <person name="Schmutz J."/>
            <person name="Mayer K.F.X."/>
            <person name="Van de Peer Y."/>
            <person name="Grigoriev I.V."/>
            <person name="Nordborg M."/>
            <person name="Weigel D."/>
            <person name="Guo Y.-L."/>
        </authorList>
    </citation>
    <scope>NUCLEOTIDE SEQUENCE [LARGE SCALE GENOMIC DNA]</scope>
    <source>
        <strain evidence="3">cv. MN47</strain>
    </source>
</reference>
<dbReference type="eggNOG" id="ENOG502RCYF">
    <property type="taxonomic scope" value="Eukaryota"/>
</dbReference>
<dbReference type="EMBL" id="GL348716">
    <property type="protein sequence ID" value="EFH57790.1"/>
    <property type="molecule type" value="Genomic_DNA"/>
</dbReference>